<comment type="caution">
    <text evidence="2">The sequence shown here is derived from an EMBL/GenBank/DDBJ whole genome shotgun (WGS) entry which is preliminary data.</text>
</comment>
<dbReference type="EMBL" id="JAAHFQ010000454">
    <property type="protein sequence ID" value="NER29929.1"/>
    <property type="molecule type" value="Genomic_DNA"/>
</dbReference>
<proteinExistence type="predicted"/>
<sequence length="61" mass="7251">MQSPRVQSTVNWQVYTKFVETKNLFIIYSSKLTFNIVPKRAFVSREDLDQFRELLLAQVVK</sequence>
<protein>
    <submittedName>
        <fullName evidence="2">YcxB family protein</fullName>
    </submittedName>
</protein>
<reference evidence="2" key="1">
    <citation type="submission" date="2019-11" db="EMBL/GenBank/DDBJ databases">
        <title>Genomic insights into an expanded diversity of filamentous marine cyanobacteria reveals the extraordinary biosynthetic potential of Moorea and Okeania.</title>
        <authorList>
            <person name="Ferreira Leao T."/>
            <person name="Wang M."/>
            <person name="Moss N."/>
            <person name="Da Silva R."/>
            <person name="Sanders J."/>
            <person name="Nurk S."/>
            <person name="Gurevich A."/>
            <person name="Humphrey G."/>
            <person name="Reher R."/>
            <person name="Zhu Q."/>
            <person name="Belda-Ferre P."/>
            <person name="Glukhov E."/>
            <person name="Rex R."/>
            <person name="Dorrestein P.C."/>
            <person name="Knight R."/>
            <person name="Pevzner P."/>
            <person name="Gerwick W.H."/>
            <person name="Gerwick L."/>
        </authorList>
    </citation>
    <scope>NUCLEOTIDE SEQUENCE</scope>
    <source>
        <strain evidence="2">SIO1C4</strain>
    </source>
</reference>
<evidence type="ECO:0000259" key="1">
    <source>
        <dbReference type="Pfam" id="PF14317"/>
    </source>
</evidence>
<dbReference type="InterPro" id="IPR025588">
    <property type="entry name" value="YcxB-like_C"/>
</dbReference>
<feature type="domain" description="YcxB-like C-terminal" evidence="1">
    <location>
        <begin position="2"/>
        <end position="55"/>
    </location>
</feature>
<evidence type="ECO:0000313" key="2">
    <source>
        <dbReference type="EMBL" id="NER29929.1"/>
    </source>
</evidence>
<dbReference type="AlphaFoldDB" id="A0A6B3NA16"/>
<dbReference type="Pfam" id="PF14317">
    <property type="entry name" value="YcxB"/>
    <property type="match status" value="1"/>
</dbReference>
<name>A0A6B3NA16_9CYAN</name>
<accession>A0A6B3NA16</accession>
<organism evidence="2">
    <name type="scientific">Symploca sp. SIO1C4</name>
    <dbReference type="NCBI Taxonomy" id="2607765"/>
    <lineage>
        <taxon>Bacteria</taxon>
        <taxon>Bacillati</taxon>
        <taxon>Cyanobacteriota</taxon>
        <taxon>Cyanophyceae</taxon>
        <taxon>Coleofasciculales</taxon>
        <taxon>Coleofasciculaceae</taxon>
        <taxon>Symploca</taxon>
    </lineage>
</organism>
<gene>
    <name evidence="2" type="ORF">F6J89_20495</name>
</gene>